<evidence type="ECO:0000313" key="1">
    <source>
        <dbReference type="EMBL" id="KAJ0025152.1"/>
    </source>
</evidence>
<accession>A0ACC0XV67</accession>
<name>A0ACC0XV67_9ROSI</name>
<dbReference type="Proteomes" id="UP001163603">
    <property type="component" value="Chromosome 10"/>
</dbReference>
<proteinExistence type="predicted"/>
<gene>
    <name evidence="1" type="ORF">Pint_09022</name>
</gene>
<sequence length="211" mass="23111">MSLSFCSLTRLSPQIHELNIQWNPSPNRSNFPLSLITNTSNTSSRLIARVLEQGLEVASPDTDVSLRNPVIDPKEEEEEVPGALNGLAGAELDTKTVNSSSRFKKKRDDEDGSDNRFKLRNGKEVFEEKTYLVGVERKGDKENLFGIEESLKELGQLADTAGLMVVGSTYQKLTSPNPRTYIGSGKVAEIKSAIHALGVETVIFDDELSAG</sequence>
<protein>
    <submittedName>
        <fullName evidence="1">Uncharacterized protein</fullName>
    </submittedName>
</protein>
<keyword evidence="2" id="KW-1185">Reference proteome</keyword>
<comment type="caution">
    <text evidence="1">The sequence shown here is derived from an EMBL/GenBank/DDBJ whole genome shotgun (WGS) entry which is preliminary data.</text>
</comment>
<reference evidence="2" key="1">
    <citation type="journal article" date="2023" name="G3 (Bethesda)">
        <title>Genome assembly and association tests identify interacting loci associated with vigor, precocity, and sex in interspecific pistachio rootstocks.</title>
        <authorList>
            <person name="Palmer W."/>
            <person name="Jacygrad E."/>
            <person name="Sagayaradj S."/>
            <person name="Cavanaugh K."/>
            <person name="Han R."/>
            <person name="Bertier L."/>
            <person name="Beede B."/>
            <person name="Kafkas S."/>
            <person name="Golino D."/>
            <person name="Preece J."/>
            <person name="Michelmore R."/>
        </authorList>
    </citation>
    <scope>NUCLEOTIDE SEQUENCE [LARGE SCALE GENOMIC DNA]</scope>
</reference>
<organism evidence="1 2">
    <name type="scientific">Pistacia integerrima</name>
    <dbReference type="NCBI Taxonomy" id="434235"/>
    <lineage>
        <taxon>Eukaryota</taxon>
        <taxon>Viridiplantae</taxon>
        <taxon>Streptophyta</taxon>
        <taxon>Embryophyta</taxon>
        <taxon>Tracheophyta</taxon>
        <taxon>Spermatophyta</taxon>
        <taxon>Magnoliopsida</taxon>
        <taxon>eudicotyledons</taxon>
        <taxon>Gunneridae</taxon>
        <taxon>Pentapetalae</taxon>
        <taxon>rosids</taxon>
        <taxon>malvids</taxon>
        <taxon>Sapindales</taxon>
        <taxon>Anacardiaceae</taxon>
        <taxon>Pistacia</taxon>
    </lineage>
</organism>
<evidence type="ECO:0000313" key="2">
    <source>
        <dbReference type="Proteomes" id="UP001163603"/>
    </source>
</evidence>
<dbReference type="EMBL" id="CM047745">
    <property type="protein sequence ID" value="KAJ0025152.1"/>
    <property type="molecule type" value="Genomic_DNA"/>
</dbReference>